<evidence type="ECO:0000313" key="1">
    <source>
        <dbReference type="EMBL" id="EKF54676.1"/>
    </source>
</evidence>
<name>K2Q1E7_9FLAO</name>
<proteinExistence type="predicted"/>
<dbReference type="Pfam" id="PF13715">
    <property type="entry name" value="CarbopepD_reg_2"/>
    <property type="match status" value="1"/>
</dbReference>
<dbReference type="EMBL" id="AMSG01000017">
    <property type="protein sequence ID" value="EKF54676.1"/>
    <property type="molecule type" value="Genomic_DNA"/>
</dbReference>
<dbReference type="STRING" id="555500.I215_11414"/>
<keyword evidence="2" id="KW-1185">Reference proteome</keyword>
<dbReference type="InterPro" id="IPR008969">
    <property type="entry name" value="CarboxyPept-like_regulatory"/>
</dbReference>
<dbReference type="eggNOG" id="ENOG5032R8V">
    <property type="taxonomic scope" value="Bacteria"/>
</dbReference>
<gene>
    <name evidence="1" type="ORF">I215_11414</name>
</gene>
<comment type="caution">
    <text evidence="1">The sequence shown here is derived from an EMBL/GenBank/DDBJ whole genome shotgun (WGS) entry which is preliminary data.</text>
</comment>
<organism evidence="1 2">
    <name type="scientific">Galbibacter marinus</name>
    <dbReference type="NCBI Taxonomy" id="555500"/>
    <lineage>
        <taxon>Bacteria</taxon>
        <taxon>Pseudomonadati</taxon>
        <taxon>Bacteroidota</taxon>
        <taxon>Flavobacteriia</taxon>
        <taxon>Flavobacteriales</taxon>
        <taxon>Flavobacteriaceae</taxon>
        <taxon>Galbibacter</taxon>
    </lineage>
</organism>
<dbReference type="Proteomes" id="UP000007364">
    <property type="component" value="Unassembled WGS sequence"/>
</dbReference>
<sequence length="318" mass="36405">MFKLGQVFIYIGLFIAFGYCQAQKSILVGELKDDQTDEPLAYAHIIFTKTKYGTTSNEQGRFFLQVDSTLLREDVRISSLGYQSKVMPSYKLSNKTIFLSPKIEALNEVVVYDRENKKNSRTLNPFSGKQWVGLGNFSGGAYPSVLARYYPNDFKDVKKLYLDQVTIYFNPPYHVESKFKLRVLGVNNDLSPAEDLLLSNLIVHSKKNQRKAKVSLSEFGIEVPEKGFYIAVEHLFIQENQFEEQFDVRLGDTVYQDVKTIRYGPIFRGVQEKPEDVHAYYRSNVGWKSMDNLKLTGDGNTFKNGKIVAPAFKVKVVY</sequence>
<dbReference type="AlphaFoldDB" id="K2Q1E7"/>
<accession>K2Q1E7</accession>
<dbReference type="SUPFAM" id="SSF49464">
    <property type="entry name" value="Carboxypeptidase regulatory domain-like"/>
    <property type="match status" value="1"/>
</dbReference>
<evidence type="ECO:0000313" key="2">
    <source>
        <dbReference type="Proteomes" id="UP000007364"/>
    </source>
</evidence>
<reference evidence="1 2" key="1">
    <citation type="journal article" date="2012" name="J. Bacteriol.">
        <title>Genome Sequence of Galbibacter marinum Type Strain ck-I2-15.</title>
        <authorList>
            <person name="Lai Q."/>
            <person name="Li C."/>
            <person name="Shao Z."/>
        </authorList>
    </citation>
    <scope>NUCLEOTIDE SEQUENCE [LARGE SCALE GENOMIC DNA]</scope>
    <source>
        <strain evidence="2">ck-I2-15</strain>
    </source>
</reference>
<dbReference type="RefSeq" id="WP_008992122.1">
    <property type="nucleotide sequence ID" value="NZ_AMSG01000017.1"/>
</dbReference>
<dbReference type="OrthoDB" id="914976at2"/>
<protein>
    <recommendedName>
        <fullName evidence="3">Carboxypeptidase-like regulatory domain-containing protein</fullName>
    </recommendedName>
</protein>
<evidence type="ECO:0008006" key="3">
    <source>
        <dbReference type="Google" id="ProtNLM"/>
    </source>
</evidence>